<dbReference type="SUPFAM" id="SSF55811">
    <property type="entry name" value="Nudix"/>
    <property type="match status" value="1"/>
</dbReference>
<organism evidence="7 8">
    <name type="scientific">Tepiditoga spiralis</name>
    <dbReference type="NCBI Taxonomy" id="2108365"/>
    <lineage>
        <taxon>Bacteria</taxon>
        <taxon>Thermotogati</taxon>
        <taxon>Thermotogota</taxon>
        <taxon>Thermotogae</taxon>
        <taxon>Petrotogales</taxon>
        <taxon>Petrotogaceae</taxon>
        <taxon>Tepiditoga</taxon>
    </lineage>
</organism>
<dbReference type="PROSITE" id="PS51462">
    <property type="entry name" value="NUDIX"/>
    <property type="match status" value="1"/>
</dbReference>
<reference evidence="7 8" key="1">
    <citation type="submission" date="2018-06" db="EMBL/GenBank/DDBJ databases">
        <title>Genome sequencing of Oceanotoga sp. sy52.</title>
        <authorList>
            <person name="Mori K."/>
        </authorList>
    </citation>
    <scope>NUCLEOTIDE SEQUENCE [LARGE SCALE GENOMIC DNA]</scope>
    <source>
        <strain evidence="8">sy52</strain>
    </source>
</reference>
<evidence type="ECO:0000259" key="6">
    <source>
        <dbReference type="PROSITE" id="PS51462"/>
    </source>
</evidence>
<proteinExistence type="inferred from homology"/>
<dbReference type="GO" id="GO:0005737">
    <property type="term" value="C:cytoplasm"/>
    <property type="evidence" value="ECO:0007669"/>
    <property type="project" value="TreeGrafter"/>
</dbReference>
<keyword evidence="3" id="KW-0479">Metal-binding</keyword>
<dbReference type="InterPro" id="IPR015797">
    <property type="entry name" value="NUDIX_hydrolase-like_dom_sf"/>
</dbReference>
<dbReference type="GO" id="GO:0046872">
    <property type="term" value="F:metal ion binding"/>
    <property type="evidence" value="ECO:0007669"/>
    <property type="project" value="UniProtKB-KW"/>
</dbReference>
<dbReference type="Gene3D" id="3.90.79.10">
    <property type="entry name" value="Nucleoside Triphosphate Pyrophosphohydrolase"/>
    <property type="match status" value="1"/>
</dbReference>
<dbReference type="AlphaFoldDB" id="A0A7G1G5Z7"/>
<dbReference type="PANTHER" id="PTHR43758:SF2">
    <property type="entry name" value="OXIDIZED PURINE NUCLEOSIDE TRIPHOSPHATE HYDROLASE"/>
    <property type="match status" value="1"/>
</dbReference>
<dbReference type="GO" id="GO:0016818">
    <property type="term" value="F:hydrolase activity, acting on acid anhydrides, in phosphorus-containing anhydrides"/>
    <property type="evidence" value="ECO:0007669"/>
    <property type="project" value="TreeGrafter"/>
</dbReference>
<comment type="similarity">
    <text evidence="2">Belongs to the Nudix hydrolase family.</text>
</comment>
<evidence type="ECO:0000256" key="1">
    <source>
        <dbReference type="ARBA" id="ARBA00001946"/>
    </source>
</evidence>
<comment type="cofactor">
    <cofactor evidence="1">
        <name>Mg(2+)</name>
        <dbReference type="ChEBI" id="CHEBI:18420"/>
    </cofactor>
</comment>
<dbReference type="RefSeq" id="WP_190614838.1">
    <property type="nucleotide sequence ID" value="NZ_AP018712.1"/>
</dbReference>
<evidence type="ECO:0000256" key="2">
    <source>
        <dbReference type="ARBA" id="ARBA00005582"/>
    </source>
</evidence>
<dbReference type="PANTHER" id="PTHR43758">
    <property type="entry name" value="7,8-DIHYDRO-8-OXOGUANINE TRIPHOSPHATASE"/>
    <property type="match status" value="1"/>
</dbReference>
<gene>
    <name evidence="7" type="ORF">OSSY52_21190</name>
</gene>
<keyword evidence="4" id="KW-0378">Hydrolase</keyword>
<evidence type="ECO:0000256" key="4">
    <source>
        <dbReference type="ARBA" id="ARBA00022801"/>
    </source>
</evidence>
<evidence type="ECO:0000313" key="7">
    <source>
        <dbReference type="EMBL" id="BBE31978.1"/>
    </source>
</evidence>
<dbReference type="FunCoup" id="A0A7G1G5Z7">
    <property type="interactions" value="107"/>
</dbReference>
<protein>
    <recommendedName>
        <fullName evidence="6">Nudix hydrolase domain-containing protein</fullName>
    </recommendedName>
</protein>
<feature type="domain" description="Nudix hydrolase" evidence="6">
    <location>
        <begin position="22"/>
        <end position="148"/>
    </location>
</feature>
<evidence type="ECO:0000256" key="3">
    <source>
        <dbReference type="ARBA" id="ARBA00022723"/>
    </source>
</evidence>
<keyword evidence="5" id="KW-0460">Magnesium</keyword>
<dbReference type="InterPro" id="IPR020476">
    <property type="entry name" value="Nudix_hydrolase"/>
</dbReference>
<sequence>MKKLFERYNINIDIKRLKKNELQKKAVICYAENEDDEVLMLERIKEPFFGKLVAPGGKVEKNESIEQAAKREYFEETGVKLDNLELKLITVETGPEYYNWILFIFKSTIKKFTPKYCNEGVLKWIKKENLKKENLSNIDKKIIPYIFEKNGIFFIEIEYDKDKNDKILNIEKIKNFYEVDN</sequence>
<dbReference type="Proteomes" id="UP000516361">
    <property type="component" value="Chromosome"/>
</dbReference>
<accession>A0A7G1G5Z7</accession>
<evidence type="ECO:0000313" key="8">
    <source>
        <dbReference type="Proteomes" id="UP000516361"/>
    </source>
</evidence>
<dbReference type="PRINTS" id="PR00502">
    <property type="entry name" value="NUDIXFAMILY"/>
</dbReference>
<dbReference type="InterPro" id="IPR000086">
    <property type="entry name" value="NUDIX_hydrolase_dom"/>
</dbReference>
<dbReference type="EMBL" id="AP018712">
    <property type="protein sequence ID" value="BBE31978.1"/>
    <property type="molecule type" value="Genomic_DNA"/>
</dbReference>
<dbReference type="Pfam" id="PF00293">
    <property type="entry name" value="NUDIX"/>
    <property type="match status" value="1"/>
</dbReference>
<keyword evidence="8" id="KW-1185">Reference proteome</keyword>
<dbReference type="InParanoid" id="A0A7G1G5Z7"/>
<dbReference type="KEGG" id="ocy:OSSY52_21190"/>
<name>A0A7G1G5Z7_9BACT</name>
<evidence type="ECO:0000256" key="5">
    <source>
        <dbReference type="ARBA" id="ARBA00022842"/>
    </source>
</evidence>